<dbReference type="Gene3D" id="1.20.120.980">
    <property type="entry name" value="Serine carboxypeptidase S28, SKS domain"/>
    <property type="match status" value="1"/>
</dbReference>
<keyword evidence="2" id="KW-0645">Protease</keyword>
<evidence type="ECO:0000256" key="2">
    <source>
        <dbReference type="ARBA" id="ARBA00022670"/>
    </source>
</evidence>
<dbReference type="RefSeq" id="XP_002682009.1">
    <property type="nucleotide sequence ID" value="XM_002681963.1"/>
</dbReference>
<dbReference type="GeneID" id="8862584"/>
<dbReference type="ESTHER" id="naegr-d2v186">
    <property type="family name" value="Prolylcarboxypeptidase"/>
</dbReference>
<keyword evidence="7" id="KW-1185">Reference proteome</keyword>
<dbReference type="KEGG" id="ngr:NAEGRDRAFT_37676"/>
<keyword evidence="3" id="KW-0732">Signal</keyword>
<dbReference type="OMA" id="HYAEHFG"/>
<organism evidence="7">
    <name type="scientific">Naegleria gruberi</name>
    <name type="common">Amoeba</name>
    <dbReference type="NCBI Taxonomy" id="5762"/>
    <lineage>
        <taxon>Eukaryota</taxon>
        <taxon>Discoba</taxon>
        <taxon>Heterolobosea</taxon>
        <taxon>Tetramitia</taxon>
        <taxon>Eutetramitia</taxon>
        <taxon>Vahlkampfiidae</taxon>
        <taxon>Naegleria</taxon>
    </lineage>
</organism>
<dbReference type="PANTHER" id="PTHR11010">
    <property type="entry name" value="PROTEASE S28 PRO-X CARBOXYPEPTIDASE-RELATED"/>
    <property type="match status" value="1"/>
</dbReference>
<evidence type="ECO:0000256" key="4">
    <source>
        <dbReference type="ARBA" id="ARBA00022801"/>
    </source>
</evidence>
<evidence type="ECO:0000256" key="1">
    <source>
        <dbReference type="ARBA" id="ARBA00011079"/>
    </source>
</evidence>
<dbReference type="SUPFAM" id="SSF53474">
    <property type="entry name" value="alpha/beta-Hydrolases"/>
    <property type="match status" value="1"/>
</dbReference>
<protein>
    <submittedName>
        <fullName evidence="6">Peptidase S28</fullName>
    </submittedName>
</protein>
<dbReference type="InterPro" id="IPR029058">
    <property type="entry name" value="AB_hydrolase_fold"/>
</dbReference>
<evidence type="ECO:0000256" key="3">
    <source>
        <dbReference type="ARBA" id="ARBA00022729"/>
    </source>
</evidence>
<dbReference type="AlphaFoldDB" id="D2V186"/>
<dbReference type="OrthoDB" id="1735038at2759"/>
<dbReference type="InterPro" id="IPR042269">
    <property type="entry name" value="Ser_carbopepase_S28_SKS"/>
</dbReference>
<dbReference type="eggNOG" id="KOG2182">
    <property type="taxonomic scope" value="Eukaryota"/>
</dbReference>
<dbReference type="GO" id="GO:0006508">
    <property type="term" value="P:proteolysis"/>
    <property type="evidence" value="ECO:0007669"/>
    <property type="project" value="UniProtKB-KW"/>
</dbReference>
<dbReference type="Proteomes" id="UP000006671">
    <property type="component" value="Unassembled WGS sequence"/>
</dbReference>
<dbReference type="VEuPathDB" id="AmoebaDB:NAEGRDRAFT_37676"/>
<dbReference type="PANTHER" id="PTHR11010:SF117">
    <property type="entry name" value="SERINE PROTEASE 16"/>
    <property type="match status" value="1"/>
</dbReference>
<proteinExistence type="inferred from homology"/>
<dbReference type="GO" id="GO:0008239">
    <property type="term" value="F:dipeptidyl-peptidase activity"/>
    <property type="evidence" value="ECO:0007669"/>
    <property type="project" value="TreeGrafter"/>
</dbReference>
<dbReference type="Pfam" id="PF05577">
    <property type="entry name" value="Peptidase_S28"/>
    <property type="match status" value="1"/>
</dbReference>
<keyword evidence="5" id="KW-0325">Glycoprotein</keyword>
<evidence type="ECO:0000313" key="7">
    <source>
        <dbReference type="Proteomes" id="UP000006671"/>
    </source>
</evidence>
<dbReference type="FunFam" id="1.20.120.980:FF:000003">
    <property type="entry name" value="Serine protease 16"/>
    <property type="match status" value="1"/>
</dbReference>
<dbReference type="Gene3D" id="3.40.50.1820">
    <property type="entry name" value="alpha/beta hydrolase"/>
    <property type="match status" value="1"/>
</dbReference>
<evidence type="ECO:0000256" key="5">
    <source>
        <dbReference type="ARBA" id="ARBA00023180"/>
    </source>
</evidence>
<sequence>MTQRLDHFDPQNTETFQQRFWVNDTMWQGKNVFIIIGGEGPASSKYLTGHFVINEYGKKHGALLAALEHRFYGESVPRKSLATDNLRYLTSEQALQDLVEFRSLLVKKYRMDEANVKFVCFGGSYSGNLSAWLKAKYPHLFVGAIASSGPVEAKLEFNEYMMTVANSIGPKCTDRVRKANDLIEQLIATPAGRQRVASMFNVCNPESMTNNDDIALLFSSLSDGVCEVVQYNLDNNGAQGFNVTSMCAIIESSDDALEGFANWVKTWNSYSQSSCTQNLYSDFIKQMQDVRPWPANENAAGRSWTYQTCVEFGYYQNAVGPKQPFSPRITLEWFVQQCSQIFGINGMKPDIDFTNNMYGSKNIQTTNTVFSTGSVDPWSVLAVAQPTRNIAQNYVYHMQGTAHCADLYSSSPKDLPTLTNTRVQTQKLLDQWLA</sequence>
<dbReference type="GO" id="GO:0070008">
    <property type="term" value="F:serine-type exopeptidase activity"/>
    <property type="evidence" value="ECO:0007669"/>
    <property type="project" value="InterPro"/>
</dbReference>
<keyword evidence="4" id="KW-0378">Hydrolase</keyword>
<dbReference type="MEROPS" id="S28.A23"/>
<name>D2V186_NAEGR</name>
<dbReference type="EMBL" id="GG738848">
    <property type="protein sequence ID" value="EFC49265.1"/>
    <property type="molecule type" value="Genomic_DNA"/>
</dbReference>
<reference evidence="6 7" key="1">
    <citation type="journal article" date="2010" name="Cell">
        <title>The genome of Naegleria gruberi illuminates early eukaryotic versatility.</title>
        <authorList>
            <person name="Fritz-Laylin L.K."/>
            <person name="Prochnik S.E."/>
            <person name="Ginger M.L."/>
            <person name="Dacks J.B."/>
            <person name="Carpenter M.L."/>
            <person name="Field M.C."/>
            <person name="Kuo A."/>
            <person name="Paredez A."/>
            <person name="Chapman J."/>
            <person name="Pham J."/>
            <person name="Shu S."/>
            <person name="Neupane R."/>
            <person name="Cipriano M."/>
            <person name="Mancuso J."/>
            <person name="Tu H."/>
            <person name="Salamov A."/>
            <person name="Lindquist E."/>
            <person name="Shapiro H."/>
            <person name="Lucas S."/>
            <person name="Grigoriev I.V."/>
            <person name="Cande W.Z."/>
            <person name="Fulton C."/>
            <person name="Rokhsar D.S."/>
            <person name="Dawson S.C."/>
        </authorList>
    </citation>
    <scope>NUCLEOTIDE SEQUENCE [LARGE SCALE GENOMIC DNA]</scope>
    <source>
        <strain evidence="6 7">NEG-M</strain>
    </source>
</reference>
<evidence type="ECO:0000313" key="6">
    <source>
        <dbReference type="EMBL" id="EFC49265.1"/>
    </source>
</evidence>
<comment type="similarity">
    <text evidence="1">Belongs to the peptidase S28 family.</text>
</comment>
<accession>D2V186</accession>
<gene>
    <name evidence="6" type="ORF">NAEGRDRAFT_37676</name>
</gene>
<dbReference type="InterPro" id="IPR008758">
    <property type="entry name" value="Peptidase_S28"/>
</dbReference>
<dbReference type="InParanoid" id="D2V186"/>